<evidence type="ECO:0008006" key="5">
    <source>
        <dbReference type="Google" id="ProtNLM"/>
    </source>
</evidence>
<feature type="transmembrane region" description="Helical" evidence="2">
    <location>
        <begin position="456"/>
        <end position="478"/>
    </location>
</feature>
<feature type="region of interest" description="Disordered" evidence="1">
    <location>
        <begin position="296"/>
        <end position="380"/>
    </location>
</feature>
<feature type="compositionally biased region" description="Basic and acidic residues" evidence="1">
    <location>
        <begin position="327"/>
        <end position="336"/>
    </location>
</feature>
<evidence type="ECO:0000313" key="3">
    <source>
        <dbReference type="EMBL" id="KNA01583.1"/>
    </source>
</evidence>
<feature type="compositionally biased region" description="Polar residues" evidence="1">
    <location>
        <begin position="298"/>
        <end position="312"/>
    </location>
</feature>
<organism evidence="3 4">
    <name type="scientific">Plasmodium vivax North Korean</name>
    <dbReference type="NCBI Taxonomy" id="1035514"/>
    <lineage>
        <taxon>Eukaryota</taxon>
        <taxon>Sar</taxon>
        <taxon>Alveolata</taxon>
        <taxon>Apicomplexa</taxon>
        <taxon>Aconoidasida</taxon>
        <taxon>Haemosporida</taxon>
        <taxon>Plasmodiidae</taxon>
        <taxon>Plasmodium</taxon>
        <taxon>Plasmodium (Plasmodium)</taxon>
    </lineage>
</organism>
<feature type="transmembrane region" description="Helical" evidence="2">
    <location>
        <begin position="20"/>
        <end position="41"/>
    </location>
</feature>
<name>A0A0J9U348_PLAVI</name>
<dbReference type="Proteomes" id="UP000053239">
    <property type="component" value="Unassembled WGS sequence"/>
</dbReference>
<keyword evidence="2" id="KW-0812">Transmembrane</keyword>
<dbReference type="AlphaFoldDB" id="A0A0J9U348"/>
<evidence type="ECO:0000256" key="1">
    <source>
        <dbReference type="SAM" id="MobiDB-lite"/>
    </source>
</evidence>
<gene>
    <name evidence="3" type="ORF">PVNG_06045</name>
</gene>
<feature type="compositionally biased region" description="Basic and acidic residues" evidence="1">
    <location>
        <begin position="368"/>
        <end position="380"/>
    </location>
</feature>
<protein>
    <recommendedName>
        <fullName evidence="5">VIR protein</fullName>
    </recommendedName>
</protein>
<evidence type="ECO:0000256" key="2">
    <source>
        <dbReference type="SAM" id="Phobius"/>
    </source>
</evidence>
<dbReference type="EMBL" id="KQ235251">
    <property type="protein sequence ID" value="KNA01583.1"/>
    <property type="molecule type" value="Genomic_DNA"/>
</dbReference>
<keyword evidence="2" id="KW-1133">Transmembrane helix</keyword>
<sequence>MSNIKKKIQYFYNMNKHSFIITFPIIIYHINIIIKYDTFIYKYKKYKFKSLLFLQEALECIGMQINSFRVQRSNHVLEYYFNYHVYSNIKTDMNPSYSIPNDDSSYISDTAKKLSTNHPYKLKGFIKLLIKYKFFLNRHHAFSRNDNDNCCRYINYWINDQVRYGDYNVNEYNFKYLKEYVENLADDNTPHRCYRFIEYINYDLFLKLQKLYQLYDKYYDALENLKNKRTSFCSDFDNLVRLYNDFINYTYKEKTELYSKRLKDLESRIEETKEKHKRSCTGFNFYLSTLQIDPPPQVESSVQVHTKAQETLSPEPLDSTRSTSSDTGDRVQKPLVDEEASGFEKVQEDLSPTGLPKGRGPLSPPESSGDREDSSSTEFSRVREFLQVPENLRVQRFSQGLNETELDDHSGRTLHQELSTYGRALFQVPNEQQESEGFLKQARSTISGIIGEVDPIPVVGVSGGMGVLFLLFKVFNVLKL</sequence>
<reference evidence="3 4" key="1">
    <citation type="submission" date="2011-09" db="EMBL/GenBank/DDBJ databases">
        <title>The Genome Sequence of Plasmodium vivax North Korean.</title>
        <authorList>
            <consortium name="The Broad Institute Genome Sequencing Platform"/>
            <consortium name="The Broad Institute Genome Sequencing Center for Infectious Disease"/>
            <person name="Neafsey D."/>
            <person name="Carlton J."/>
            <person name="Barnwell J."/>
            <person name="Collins W."/>
            <person name="Escalante A."/>
            <person name="Mullikin J."/>
            <person name="Saul A."/>
            <person name="Guigo R."/>
            <person name="Camara F."/>
            <person name="Young S.K."/>
            <person name="Zeng Q."/>
            <person name="Gargeya S."/>
            <person name="Fitzgerald M."/>
            <person name="Haas B."/>
            <person name="Abouelleil A."/>
            <person name="Alvarado L."/>
            <person name="Arachchi H.M."/>
            <person name="Berlin A."/>
            <person name="Brown A."/>
            <person name="Chapman S.B."/>
            <person name="Chen Z."/>
            <person name="Dunbar C."/>
            <person name="Freedman E."/>
            <person name="Gearin G."/>
            <person name="Gellesch M."/>
            <person name="Goldberg J."/>
            <person name="Griggs A."/>
            <person name="Gujja S."/>
            <person name="Heiman D."/>
            <person name="Howarth C."/>
            <person name="Larson L."/>
            <person name="Lui A."/>
            <person name="MacDonald P.J.P."/>
            <person name="Montmayeur A."/>
            <person name="Murphy C."/>
            <person name="Neiman D."/>
            <person name="Pearson M."/>
            <person name="Priest M."/>
            <person name="Roberts A."/>
            <person name="Saif S."/>
            <person name="Shea T."/>
            <person name="Shenoy N."/>
            <person name="Sisk P."/>
            <person name="Stolte C."/>
            <person name="Sykes S."/>
            <person name="Wortman J."/>
            <person name="Nusbaum C."/>
            <person name="Birren B."/>
        </authorList>
    </citation>
    <scope>NUCLEOTIDE SEQUENCE [LARGE SCALE GENOMIC DNA]</scope>
    <source>
        <strain evidence="3 4">North Korean</strain>
    </source>
</reference>
<keyword evidence="2" id="KW-0472">Membrane</keyword>
<dbReference type="Pfam" id="PF05795">
    <property type="entry name" value="Plasmodium_Vir"/>
    <property type="match status" value="1"/>
</dbReference>
<evidence type="ECO:0000313" key="4">
    <source>
        <dbReference type="Proteomes" id="UP000053239"/>
    </source>
</evidence>
<proteinExistence type="predicted"/>
<accession>A0A0J9U348</accession>
<dbReference type="InterPro" id="IPR008780">
    <property type="entry name" value="Plasmodium_Vir"/>
</dbReference>